<dbReference type="OrthoDB" id="10368093at2759"/>
<evidence type="ECO:0000313" key="2">
    <source>
        <dbReference type="Proteomes" id="UP000247647"/>
    </source>
</evidence>
<gene>
    <name evidence="1" type="ORF">BO87DRAFT_60859</name>
</gene>
<proteinExistence type="predicted"/>
<protein>
    <submittedName>
        <fullName evidence="1">Uncharacterized protein</fullName>
    </submittedName>
</protein>
<organism evidence="1 2">
    <name type="scientific">Aspergillus neoniger (strain CBS 115656)</name>
    <dbReference type="NCBI Taxonomy" id="1448310"/>
    <lineage>
        <taxon>Eukaryota</taxon>
        <taxon>Fungi</taxon>
        <taxon>Dikarya</taxon>
        <taxon>Ascomycota</taxon>
        <taxon>Pezizomycotina</taxon>
        <taxon>Eurotiomycetes</taxon>
        <taxon>Eurotiomycetidae</taxon>
        <taxon>Eurotiales</taxon>
        <taxon>Aspergillaceae</taxon>
        <taxon>Aspergillus</taxon>
        <taxon>Aspergillus subgen. Circumdati</taxon>
    </lineage>
</organism>
<evidence type="ECO:0000313" key="1">
    <source>
        <dbReference type="EMBL" id="PYH34030.1"/>
    </source>
</evidence>
<reference evidence="1" key="1">
    <citation type="submission" date="2016-12" db="EMBL/GenBank/DDBJ databases">
        <title>The genomes of Aspergillus section Nigri reveals drivers in fungal speciation.</title>
        <authorList>
            <consortium name="DOE Joint Genome Institute"/>
            <person name="Vesth T.C."/>
            <person name="Nybo J."/>
            <person name="Theobald S."/>
            <person name="Brandl J."/>
            <person name="Frisvad J.C."/>
            <person name="Nielsen K.F."/>
            <person name="Lyhne E.K."/>
            <person name="Kogle M.E."/>
            <person name="Kuo A."/>
            <person name="Riley R."/>
            <person name="Clum A."/>
            <person name="Nolan M."/>
            <person name="Lipzen A."/>
            <person name="Salamov A."/>
            <person name="Henrissat B."/>
            <person name="Wiebenga A."/>
            <person name="De Vries R.P."/>
            <person name="Grigoriev I.V."/>
            <person name="Mortensen U.H."/>
            <person name="Andersen M.R."/>
            <person name="Baker S.E."/>
        </authorList>
    </citation>
    <scope>NUCLEOTIDE SEQUENCE [LARGE SCALE GENOMIC DNA]</scope>
    <source>
        <strain evidence="1">CBS 115656</strain>
    </source>
</reference>
<sequence length="116" mass="12228">MAVNQVLTCQSLSLGEEIRSLSPMGAAPDFVLEERPLKTGVLADHRPGVAIIILITMHIVAIETPGQPGDKARKAQTRHVVDAEPGTLSLQSSPKGQSDCSMTAVINPANAGYQGR</sequence>
<dbReference type="RefSeq" id="XP_025479508.1">
    <property type="nucleotide sequence ID" value="XM_025629421.1"/>
</dbReference>
<keyword evidence="2" id="KW-1185">Reference proteome</keyword>
<dbReference type="AlphaFoldDB" id="A0A318YPN3"/>
<name>A0A318YPN3_ASPNB</name>
<dbReference type="EMBL" id="KZ821461">
    <property type="protein sequence ID" value="PYH34030.1"/>
    <property type="molecule type" value="Genomic_DNA"/>
</dbReference>
<dbReference type="Proteomes" id="UP000247647">
    <property type="component" value="Unassembled WGS sequence"/>
</dbReference>
<dbReference type="GeneID" id="37131877"/>
<accession>A0A318YPN3</accession>